<comment type="caution">
    <text evidence="1">The sequence shown here is derived from an EMBL/GenBank/DDBJ whole genome shotgun (WGS) entry which is preliminary data.</text>
</comment>
<dbReference type="STRING" id="1802448.A2672_01460"/>
<name>A0A1G2QW88_9BACT</name>
<gene>
    <name evidence="1" type="ORF">A2672_01460</name>
</gene>
<evidence type="ECO:0000313" key="2">
    <source>
        <dbReference type="Proteomes" id="UP000178065"/>
    </source>
</evidence>
<dbReference type="InterPro" id="IPR050238">
    <property type="entry name" value="DNA_Rep/Repair_Clamp_Loader"/>
</dbReference>
<proteinExistence type="predicted"/>
<dbReference type="GO" id="GO:0006261">
    <property type="term" value="P:DNA-templated DNA replication"/>
    <property type="evidence" value="ECO:0007669"/>
    <property type="project" value="TreeGrafter"/>
</dbReference>
<dbReference type="AlphaFoldDB" id="A0A1G2QW88"/>
<organism evidence="1 2">
    <name type="scientific">Candidatus Wildermuthbacteria bacterium RIFCSPHIGHO2_01_FULL_49_22b</name>
    <dbReference type="NCBI Taxonomy" id="1802448"/>
    <lineage>
        <taxon>Bacteria</taxon>
        <taxon>Candidatus Wildermuthiibacteriota</taxon>
    </lineage>
</organism>
<dbReference type="Gene3D" id="3.40.50.300">
    <property type="entry name" value="P-loop containing nucleotide triphosphate hydrolases"/>
    <property type="match status" value="1"/>
</dbReference>
<dbReference type="EMBL" id="MHTT01000027">
    <property type="protein sequence ID" value="OHA64836.1"/>
    <property type="molecule type" value="Genomic_DNA"/>
</dbReference>
<dbReference type="Proteomes" id="UP000178065">
    <property type="component" value="Unassembled WGS sequence"/>
</dbReference>
<accession>A0A1G2QW88</accession>
<dbReference type="InterPro" id="IPR027417">
    <property type="entry name" value="P-loop_NTPase"/>
</dbReference>
<dbReference type="PANTHER" id="PTHR11669">
    <property type="entry name" value="REPLICATION FACTOR C / DNA POLYMERASE III GAMMA-TAU SUBUNIT"/>
    <property type="match status" value="1"/>
</dbReference>
<dbReference type="SUPFAM" id="SSF52540">
    <property type="entry name" value="P-loop containing nucleoside triphosphate hydrolases"/>
    <property type="match status" value="1"/>
</dbReference>
<evidence type="ECO:0000313" key="1">
    <source>
        <dbReference type="EMBL" id="OHA64836.1"/>
    </source>
</evidence>
<dbReference type="Pfam" id="PF13177">
    <property type="entry name" value="DNA_pol3_delta2"/>
    <property type="match status" value="1"/>
</dbReference>
<protein>
    <recommendedName>
        <fullName evidence="3">DNA polymerase III delta N-terminal domain-containing protein</fullName>
    </recommendedName>
</protein>
<dbReference type="PANTHER" id="PTHR11669:SF8">
    <property type="entry name" value="DNA POLYMERASE III SUBUNIT DELTA"/>
    <property type="match status" value="1"/>
</dbReference>
<evidence type="ECO:0008006" key="3">
    <source>
        <dbReference type="Google" id="ProtNLM"/>
    </source>
</evidence>
<sequence>MSESSKHLTYLKTAVAQGKLGHAYLFSGNDREEKEKLVAEFVSFLLGGKVRGADPDVMFVNPENGEIGISHIRKLKERLSYRAWSAPYKVGIIKEAERMNQEAQSAFLKILEEPKGDTLFLLQVSHAELLLDTIRSRAQELKLYAFDKERKGALGLLEKLRRASLADRFAFAQDAAGDPQKLQEVFLELEQEARRELHEELKGGKIASIKFLRVLQETLRAVRGTRVNLRLAAERVLLEL</sequence>
<reference evidence="1 2" key="1">
    <citation type="journal article" date="2016" name="Nat. Commun.">
        <title>Thousands of microbial genomes shed light on interconnected biogeochemical processes in an aquifer system.</title>
        <authorList>
            <person name="Anantharaman K."/>
            <person name="Brown C.T."/>
            <person name="Hug L.A."/>
            <person name="Sharon I."/>
            <person name="Castelle C.J."/>
            <person name="Probst A.J."/>
            <person name="Thomas B.C."/>
            <person name="Singh A."/>
            <person name="Wilkins M.J."/>
            <person name="Karaoz U."/>
            <person name="Brodie E.L."/>
            <person name="Williams K.H."/>
            <person name="Hubbard S.S."/>
            <person name="Banfield J.F."/>
        </authorList>
    </citation>
    <scope>NUCLEOTIDE SEQUENCE [LARGE SCALE GENOMIC DNA]</scope>
</reference>